<evidence type="ECO:0000256" key="2">
    <source>
        <dbReference type="ARBA" id="ARBA00023125"/>
    </source>
</evidence>
<proteinExistence type="predicted"/>
<dbReference type="InterPro" id="IPR018356">
    <property type="entry name" value="Tscrpt_reg_HTH_DeoR_CS"/>
</dbReference>
<dbReference type="Pfam" id="PF00455">
    <property type="entry name" value="DeoRC"/>
    <property type="match status" value="1"/>
</dbReference>
<dbReference type="AlphaFoldDB" id="A0A975IF20"/>
<dbReference type="SUPFAM" id="SSF100950">
    <property type="entry name" value="NagB/RpiA/CoA transferase-like"/>
    <property type="match status" value="1"/>
</dbReference>
<dbReference type="KEGG" id="tpav:HRQ91_09470"/>
<organism evidence="5 6">
    <name type="scientific">Treponema parvum</name>
    <dbReference type="NCBI Taxonomy" id="138851"/>
    <lineage>
        <taxon>Bacteria</taxon>
        <taxon>Pseudomonadati</taxon>
        <taxon>Spirochaetota</taxon>
        <taxon>Spirochaetia</taxon>
        <taxon>Spirochaetales</taxon>
        <taxon>Treponemataceae</taxon>
        <taxon>Treponema</taxon>
    </lineage>
</organism>
<dbReference type="PROSITE" id="PS00894">
    <property type="entry name" value="HTH_DEOR_1"/>
    <property type="match status" value="1"/>
</dbReference>
<evidence type="ECO:0000256" key="3">
    <source>
        <dbReference type="ARBA" id="ARBA00023163"/>
    </source>
</evidence>
<evidence type="ECO:0000313" key="5">
    <source>
        <dbReference type="EMBL" id="QTQ14670.1"/>
    </source>
</evidence>
<dbReference type="PANTHER" id="PTHR30363">
    <property type="entry name" value="HTH-TYPE TRANSCRIPTIONAL REGULATOR SRLR-RELATED"/>
    <property type="match status" value="1"/>
</dbReference>
<dbReference type="InterPro" id="IPR036390">
    <property type="entry name" value="WH_DNA-bd_sf"/>
</dbReference>
<dbReference type="GO" id="GO:0003677">
    <property type="term" value="F:DNA binding"/>
    <property type="evidence" value="ECO:0007669"/>
    <property type="project" value="UniProtKB-KW"/>
</dbReference>
<keyword evidence="3" id="KW-0804">Transcription</keyword>
<dbReference type="SUPFAM" id="SSF46785">
    <property type="entry name" value="Winged helix' DNA-binding domain"/>
    <property type="match status" value="1"/>
</dbReference>
<dbReference type="SMART" id="SM00420">
    <property type="entry name" value="HTH_DEOR"/>
    <property type="match status" value="1"/>
</dbReference>
<accession>A0A975IF20</accession>
<dbReference type="PANTHER" id="PTHR30363:SF8">
    <property type="entry name" value="DEOXYRIBOSE OPERON REPRESSOR"/>
    <property type="match status" value="1"/>
</dbReference>
<dbReference type="InterPro" id="IPR037171">
    <property type="entry name" value="NagB/RpiA_transferase-like"/>
</dbReference>
<keyword evidence="1" id="KW-0805">Transcription regulation</keyword>
<dbReference type="SMART" id="SM01134">
    <property type="entry name" value="DeoRC"/>
    <property type="match status" value="1"/>
</dbReference>
<dbReference type="InterPro" id="IPR050313">
    <property type="entry name" value="Carb_Metab_HTH_regulators"/>
</dbReference>
<gene>
    <name evidence="5" type="ORF">HRQ91_09470</name>
</gene>
<dbReference type="Gene3D" id="1.10.10.10">
    <property type="entry name" value="Winged helix-like DNA-binding domain superfamily/Winged helix DNA-binding domain"/>
    <property type="match status" value="1"/>
</dbReference>
<dbReference type="Pfam" id="PF08220">
    <property type="entry name" value="HTH_DeoR"/>
    <property type="match status" value="1"/>
</dbReference>
<keyword evidence="6" id="KW-1185">Reference proteome</keyword>
<dbReference type="InterPro" id="IPR036388">
    <property type="entry name" value="WH-like_DNA-bd_sf"/>
</dbReference>
<evidence type="ECO:0000259" key="4">
    <source>
        <dbReference type="PROSITE" id="PS51000"/>
    </source>
</evidence>
<dbReference type="InterPro" id="IPR001034">
    <property type="entry name" value="DeoR_HTH"/>
</dbReference>
<sequence length="266" mass="30157">MGKLENREVRFERVIQIVNERKKITTKELSELIGVSEMTVRRDLDILQKSGALRRMHGFAASLNNTSDNRMNSLEDFPYDLRYASIQHLKEKEKIAKYAASLIRPDDWIFMDNGTTTARIPSFLPNEIEFTVLCSNLALMEGLLKFSNIELVMSGGYYNKTDQTFTSDQSQTFIRTLRANKAFLSASGVHESLGITCINAHSVGNKRAFIESAAQRILLLDSSKFGVVTANHFSEFDEIDMVITDNGITPEWIKILENHNIDVRIA</sequence>
<reference evidence="5 6" key="1">
    <citation type="journal article" date="2021" name="Microbiol. Resour. Announc.">
        <title>Complete Genome Sequences of Three Human Oral Treponema parvum Isolates.</title>
        <authorList>
            <person name="Zeng H."/>
            <person name="Watt R.M."/>
        </authorList>
    </citation>
    <scope>NUCLEOTIDE SEQUENCE [LARGE SCALE GENOMIC DNA]</scope>
    <source>
        <strain evidence="5 6">ATCC 700770</strain>
    </source>
</reference>
<dbReference type="Proteomes" id="UP000671908">
    <property type="component" value="Chromosome"/>
</dbReference>
<protein>
    <submittedName>
        <fullName evidence="5">DeoR/GlpR transcriptional regulator</fullName>
    </submittedName>
</protein>
<keyword evidence="2" id="KW-0238">DNA-binding</keyword>
<dbReference type="RefSeq" id="WP_210119315.1">
    <property type="nucleotide sequence ID" value="NZ_CP054142.1"/>
</dbReference>
<dbReference type="InterPro" id="IPR014036">
    <property type="entry name" value="DeoR-like_C"/>
</dbReference>
<name>A0A975IF20_9SPIR</name>
<evidence type="ECO:0000256" key="1">
    <source>
        <dbReference type="ARBA" id="ARBA00023015"/>
    </source>
</evidence>
<dbReference type="EMBL" id="CP054142">
    <property type="protein sequence ID" value="QTQ14670.1"/>
    <property type="molecule type" value="Genomic_DNA"/>
</dbReference>
<feature type="domain" description="HTH deoR-type" evidence="4">
    <location>
        <begin position="7"/>
        <end position="62"/>
    </location>
</feature>
<dbReference type="PROSITE" id="PS51000">
    <property type="entry name" value="HTH_DEOR_2"/>
    <property type="match status" value="1"/>
</dbReference>
<dbReference type="GO" id="GO:0003700">
    <property type="term" value="F:DNA-binding transcription factor activity"/>
    <property type="evidence" value="ECO:0007669"/>
    <property type="project" value="InterPro"/>
</dbReference>
<dbReference type="PRINTS" id="PR00037">
    <property type="entry name" value="HTHLACR"/>
</dbReference>
<evidence type="ECO:0000313" key="6">
    <source>
        <dbReference type="Proteomes" id="UP000671908"/>
    </source>
</evidence>